<dbReference type="AlphaFoldDB" id="A0AAV4WHS5"/>
<evidence type="ECO:0000313" key="1">
    <source>
        <dbReference type="EMBL" id="GIY81605.1"/>
    </source>
</evidence>
<gene>
    <name evidence="1" type="ORF">CEXT_392551</name>
</gene>
<proteinExistence type="predicted"/>
<dbReference type="Proteomes" id="UP001054945">
    <property type="component" value="Unassembled WGS sequence"/>
</dbReference>
<evidence type="ECO:0000313" key="2">
    <source>
        <dbReference type="Proteomes" id="UP001054945"/>
    </source>
</evidence>
<reference evidence="1 2" key="1">
    <citation type="submission" date="2021-06" db="EMBL/GenBank/DDBJ databases">
        <title>Caerostris extrusa draft genome.</title>
        <authorList>
            <person name="Kono N."/>
            <person name="Arakawa K."/>
        </authorList>
    </citation>
    <scope>NUCLEOTIDE SEQUENCE [LARGE SCALE GENOMIC DNA]</scope>
</reference>
<name>A0AAV4WHS5_CAEEX</name>
<organism evidence="1 2">
    <name type="scientific">Caerostris extrusa</name>
    <name type="common">Bark spider</name>
    <name type="synonym">Caerostris bankana</name>
    <dbReference type="NCBI Taxonomy" id="172846"/>
    <lineage>
        <taxon>Eukaryota</taxon>
        <taxon>Metazoa</taxon>
        <taxon>Ecdysozoa</taxon>
        <taxon>Arthropoda</taxon>
        <taxon>Chelicerata</taxon>
        <taxon>Arachnida</taxon>
        <taxon>Araneae</taxon>
        <taxon>Araneomorphae</taxon>
        <taxon>Entelegynae</taxon>
        <taxon>Araneoidea</taxon>
        <taxon>Araneidae</taxon>
        <taxon>Caerostris</taxon>
    </lineage>
</organism>
<comment type="caution">
    <text evidence="1">The sequence shown here is derived from an EMBL/GenBank/DDBJ whole genome shotgun (WGS) entry which is preliminary data.</text>
</comment>
<accession>A0AAV4WHS5</accession>
<dbReference type="EMBL" id="BPLR01016145">
    <property type="protein sequence ID" value="GIY81605.1"/>
    <property type="molecule type" value="Genomic_DNA"/>
</dbReference>
<sequence length="106" mass="12850">MIIKKPCDQERCYDSLTPSKMFWRVVARDETQFGIPQLMCKYKSFEYWKTKKTLRMITKKPCNQERCYDSLTPSKMFWRVARDETQFGIPQLTCKYKSVEDWKTKP</sequence>
<keyword evidence="2" id="KW-1185">Reference proteome</keyword>
<protein>
    <submittedName>
        <fullName evidence="1">Uncharacterized protein</fullName>
    </submittedName>
</protein>